<evidence type="ECO:0000259" key="3">
    <source>
        <dbReference type="Pfam" id="PF03061"/>
    </source>
</evidence>
<dbReference type="InterPro" id="IPR006683">
    <property type="entry name" value="Thioestr_dom"/>
</dbReference>
<evidence type="ECO:0000256" key="1">
    <source>
        <dbReference type="ARBA" id="ARBA00008324"/>
    </source>
</evidence>
<keyword evidence="5" id="KW-1185">Reference proteome</keyword>
<dbReference type="PANTHER" id="PTHR21660:SF1">
    <property type="entry name" value="ACYL-COENZYME A THIOESTERASE 13"/>
    <property type="match status" value="1"/>
</dbReference>
<dbReference type="EMBL" id="BMDZ01000140">
    <property type="protein sequence ID" value="GGB63556.1"/>
    <property type="molecule type" value="Genomic_DNA"/>
</dbReference>
<dbReference type="SUPFAM" id="SSF54637">
    <property type="entry name" value="Thioesterase/thiol ester dehydrase-isomerase"/>
    <property type="match status" value="1"/>
</dbReference>
<comment type="caution">
    <text evidence="4">The sequence shown here is derived from an EMBL/GenBank/DDBJ whole genome shotgun (WGS) entry which is preliminary data.</text>
</comment>
<gene>
    <name evidence="4" type="ORF">GCM10011505_50150</name>
</gene>
<dbReference type="Pfam" id="PF03061">
    <property type="entry name" value="4HBT"/>
    <property type="match status" value="1"/>
</dbReference>
<protein>
    <submittedName>
        <fullName evidence="4">Thioesterase</fullName>
    </submittedName>
</protein>
<evidence type="ECO:0000313" key="4">
    <source>
        <dbReference type="EMBL" id="GGB63556.1"/>
    </source>
</evidence>
<sequence>MTDQTDQAPRPQPGGSDAASGLEVVRAAFAAGGFARGIGRTLGLTGTSADAGVVVLQGSPTEDHYNPLGTVHGGYAATMLDGAIALAVHTLLPTGTGYTTVDLKVTYLRAMTSASGPVSAEGRVIHMGRRIAATEARLTDREGRLCAHATATCMILPAGQA</sequence>
<dbReference type="RefSeq" id="WP_188583171.1">
    <property type="nucleotide sequence ID" value="NZ_BMDZ01000140.1"/>
</dbReference>
<dbReference type="NCBIfam" id="TIGR00369">
    <property type="entry name" value="unchar_dom_1"/>
    <property type="match status" value="1"/>
</dbReference>
<keyword evidence="2" id="KW-0378">Hydrolase</keyword>
<dbReference type="InterPro" id="IPR039298">
    <property type="entry name" value="ACOT13"/>
</dbReference>
<dbReference type="InterPro" id="IPR003736">
    <property type="entry name" value="PAAI_dom"/>
</dbReference>
<reference evidence="5" key="1">
    <citation type="journal article" date="2019" name="Int. J. Syst. Evol. Microbiol.">
        <title>The Global Catalogue of Microorganisms (GCM) 10K type strain sequencing project: providing services to taxonomists for standard genome sequencing and annotation.</title>
        <authorList>
            <consortium name="The Broad Institute Genomics Platform"/>
            <consortium name="The Broad Institute Genome Sequencing Center for Infectious Disease"/>
            <person name="Wu L."/>
            <person name="Ma J."/>
        </authorList>
    </citation>
    <scope>NUCLEOTIDE SEQUENCE [LARGE SCALE GENOMIC DNA]</scope>
    <source>
        <strain evidence="5">CGMCC 1.10188</strain>
    </source>
</reference>
<dbReference type="Gene3D" id="3.10.129.10">
    <property type="entry name" value="Hotdog Thioesterase"/>
    <property type="match status" value="1"/>
</dbReference>
<evidence type="ECO:0000313" key="5">
    <source>
        <dbReference type="Proteomes" id="UP000603352"/>
    </source>
</evidence>
<accession>A0ABQ1JA18</accession>
<dbReference type="PANTHER" id="PTHR21660">
    <property type="entry name" value="THIOESTERASE SUPERFAMILY MEMBER-RELATED"/>
    <property type="match status" value="1"/>
</dbReference>
<name>A0ABQ1JA18_9PROT</name>
<dbReference type="InterPro" id="IPR029069">
    <property type="entry name" value="HotDog_dom_sf"/>
</dbReference>
<dbReference type="CDD" id="cd03443">
    <property type="entry name" value="PaaI_thioesterase"/>
    <property type="match status" value="1"/>
</dbReference>
<comment type="similarity">
    <text evidence="1">Belongs to the thioesterase PaaI family.</text>
</comment>
<organism evidence="4 5">
    <name type="scientific">Tistrella bauzanensis</name>
    <dbReference type="NCBI Taxonomy" id="657419"/>
    <lineage>
        <taxon>Bacteria</taxon>
        <taxon>Pseudomonadati</taxon>
        <taxon>Pseudomonadota</taxon>
        <taxon>Alphaproteobacteria</taxon>
        <taxon>Geminicoccales</taxon>
        <taxon>Geminicoccaceae</taxon>
        <taxon>Tistrella</taxon>
    </lineage>
</organism>
<feature type="domain" description="Thioesterase" evidence="3">
    <location>
        <begin position="69"/>
        <end position="147"/>
    </location>
</feature>
<evidence type="ECO:0000256" key="2">
    <source>
        <dbReference type="ARBA" id="ARBA00022801"/>
    </source>
</evidence>
<proteinExistence type="inferred from homology"/>
<dbReference type="Proteomes" id="UP000603352">
    <property type="component" value="Unassembled WGS sequence"/>
</dbReference>